<sequence>MAAAPEIPFCELRPVPCGALSQVSQQCPFWRASEHLRSAASA</sequence>
<reference evidence="1" key="1">
    <citation type="submission" date="2014-05" db="EMBL/GenBank/DDBJ databases">
        <title>The transcriptome of the halophilic microalga Tetraselmis sp. GSL018 isolated from the Great Salt Lake, Utah.</title>
        <authorList>
            <person name="Jinkerson R.E."/>
            <person name="D'Adamo S."/>
            <person name="Posewitz M.C."/>
        </authorList>
    </citation>
    <scope>NUCLEOTIDE SEQUENCE</scope>
    <source>
        <strain evidence="1">GSL018</strain>
    </source>
</reference>
<dbReference type="AlphaFoldDB" id="A0A061SBI3"/>
<feature type="non-terminal residue" evidence="1">
    <location>
        <position position="42"/>
    </location>
</feature>
<evidence type="ECO:0000313" key="1">
    <source>
        <dbReference type="EMBL" id="JAC81603.1"/>
    </source>
</evidence>
<protein>
    <submittedName>
        <fullName evidence="1">Uncharacterized protein</fullName>
    </submittedName>
</protein>
<dbReference type="EMBL" id="GBEZ01003543">
    <property type="protein sequence ID" value="JAC81603.1"/>
    <property type="molecule type" value="Transcribed_RNA"/>
</dbReference>
<gene>
    <name evidence="1" type="ORF">TSPGSL018_7542</name>
</gene>
<organism evidence="1">
    <name type="scientific">Tetraselmis sp. GSL018</name>
    <dbReference type="NCBI Taxonomy" id="582737"/>
    <lineage>
        <taxon>Eukaryota</taxon>
        <taxon>Viridiplantae</taxon>
        <taxon>Chlorophyta</taxon>
        <taxon>core chlorophytes</taxon>
        <taxon>Chlorodendrophyceae</taxon>
        <taxon>Chlorodendrales</taxon>
        <taxon>Chlorodendraceae</taxon>
        <taxon>Tetraselmis</taxon>
    </lineage>
</organism>
<proteinExistence type="predicted"/>
<accession>A0A061SBI3</accession>
<name>A0A061SBI3_9CHLO</name>